<evidence type="ECO:0000256" key="1">
    <source>
        <dbReference type="ARBA" id="ARBA00004167"/>
    </source>
</evidence>
<dbReference type="OrthoDB" id="3267321at2"/>
<keyword evidence="4" id="KW-0653">Protein transport</keyword>
<dbReference type="EMBL" id="CP001631">
    <property type="protein sequence ID" value="ACU53861.1"/>
    <property type="molecule type" value="Genomic_DNA"/>
</dbReference>
<dbReference type="Proteomes" id="UP000000771">
    <property type="component" value="Chromosome"/>
</dbReference>
<sequence length="117" mass="11786">MDPAKVLFIAVAALIVLGPERLPAVARRAGELWSLARSPTEWVAKHLGEVAHAAGIPEDVLRIGLPGGLDRWLMASGPATSASAQGPAAPASPPPGQASSATPTGAASIVAGPWELN</sequence>
<evidence type="ECO:0000256" key="8">
    <source>
        <dbReference type="SAM" id="MobiDB-lite"/>
    </source>
</evidence>
<dbReference type="AlphaFoldDB" id="C7LYQ3"/>
<keyword evidence="5" id="KW-1133">Transmembrane helix</keyword>
<dbReference type="eggNOG" id="COG1826">
    <property type="taxonomic scope" value="Bacteria"/>
</dbReference>
<evidence type="ECO:0000313" key="10">
    <source>
        <dbReference type="Proteomes" id="UP000000771"/>
    </source>
</evidence>
<evidence type="ECO:0000256" key="7">
    <source>
        <dbReference type="ARBA" id="ARBA00023136"/>
    </source>
</evidence>
<evidence type="ECO:0000256" key="3">
    <source>
        <dbReference type="ARBA" id="ARBA00022692"/>
    </source>
</evidence>
<keyword evidence="7" id="KW-0472">Membrane</keyword>
<evidence type="ECO:0000313" key="9">
    <source>
        <dbReference type="EMBL" id="ACU53861.1"/>
    </source>
</evidence>
<feature type="compositionally biased region" description="Low complexity" evidence="8">
    <location>
        <begin position="76"/>
        <end position="89"/>
    </location>
</feature>
<evidence type="ECO:0000256" key="5">
    <source>
        <dbReference type="ARBA" id="ARBA00022989"/>
    </source>
</evidence>
<proteinExistence type="predicted"/>
<protein>
    <submittedName>
        <fullName evidence="9">Twin-arginine translocation protein, TatB subunit</fullName>
    </submittedName>
</protein>
<dbReference type="RefSeq" id="WP_015798350.1">
    <property type="nucleotide sequence ID" value="NC_013124.1"/>
</dbReference>
<dbReference type="Pfam" id="PF02416">
    <property type="entry name" value="TatA_B_E"/>
    <property type="match status" value="1"/>
</dbReference>
<evidence type="ECO:0000256" key="2">
    <source>
        <dbReference type="ARBA" id="ARBA00022448"/>
    </source>
</evidence>
<gene>
    <name evidence="9" type="ordered locus">Afer_0916</name>
</gene>
<dbReference type="GO" id="GO:0015031">
    <property type="term" value="P:protein transport"/>
    <property type="evidence" value="ECO:0007669"/>
    <property type="project" value="UniProtKB-KW"/>
</dbReference>
<evidence type="ECO:0000256" key="6">
    <source>
        <dbReference type="ARBA" id="ARBA00023010"/>
    </source>
</evidence>
<keyword evidence="2" id="KW-0813">Transport</keyword>
<organism evidence="9 10">
    <name type="scientific">Acidimicrobium ferrooxidans (strain DSM 10331 / JCM 15462 / NBRC 103882 / ICP)</name>
    <dbReference type="NCBI Taxonomy" id="525909"/>
    <lineage>
        <taxon>Bacteria</taxon>
        <taxon>Bacillati</taxon>
        <taxon>Actinomycetota</taxon>
        <taxon>Acidimicrobiia</taxon>
        <taxon>Acidimicrobiales</taxon>
        <taxon>Acidimicrobiaceae</taxon>
        <taxon>Acidimicrobium</taxon>
    </lineage>
</organism>
<dbReference type="GO" id="GO:0016020">
    <property type="term" value="C:membrane"/>
    <property type="evidence" value="ECO:0007669"/>
    <property type="project" value="UniProtKB-ARBA"/>
</dbReference>
<keyword evidence="10" id="KW-1185">Reference proteome</keyword>
<keyword evidence="3" id="KW-0812">Transmembrane</keyword>
<evidence type="ECO:0000256" key="4">
    <source>
        <dbReference type="ARBA" id="ARBA00022927"/>
    </source>
</evidence>
<reference evidence="9 10" key="1">
    <citation type="journal article" date="2009" name="Stand. Genomic Sci.">
        <title>Complete genome sequence of Acidimicrobium ferrooxidans type strain (ICP).</title>
        <authorList>
            <person name="Clum A."/>
            <person name="Nolan M."/>
            <person name="Lang E."/>
            <person name="Glavina Del Rio T."/>
            <person name="Tice H."/>
            <person name="Copeland A."/>
            <person name="Cheng J.F."/>
            <person name="Lucas S."/>
            <person name="Chen F."/>
            <person name="Bruce D."/>
            <person name="Goodwin L."/>
            <person name="Pitluck S."/>
            <person name="Ivanova N."/>
            <person name="Mavrommatis K."/>
            <person name="Mikhailova N."/>
            <person name="Pati A."/>
            <person name="Chen A."/>
            <person name="Palaniappan K."/>
            <person name="Goker M."/>
            <person name="Spring S."/>
            <person name="Land M."/>
            <person name="Hauser L."/>
            <person name="Chang Y.J."/>
            <person name="Jeffries C.C."/>
            <person name="Chain P."/>
            <person name="Bristow J."/>
            <person name="Eisen J.A."/>
            <person name="Markowitz V."/>
            <person name="Hugenholtz P."/>
            <person name="Kyrpides N.C."/>
            <person name="Klenk H.P."/>
            <person name="Lapidus A."/>
        </authorList>
    </citation>
    <scope>NUCLEOTIDE SEQUENCE [LARGE SCALE GENOMIC DNA]</scope>
    <source>
        <strain evidence="10">DSM 10331 / JCM 15462 / NBRC 103882 / ICP</strain>
    </source>
</reference>
<dbReference type="InterPro" id="IPR003369">
    <property type="entry name" value="TatA/B/E"/>
</dbReference>
<accession>C7LYQ3</accession>
<name>C7LYQ3_ACIFD</name>
<dbReference type="HOGENOM" id="CLU_2079622_0_0_11"/>
<keyword evidence="6" id="KW-0811">Translocation</keyword>
<feature type="region of interest" description="Disordered" evidence="8">
    <location>
        <begin position="76"/>
        <end position="117"/>
    </location>
</feature>
<comment type="subcellular location">
    <subcellularLocation>
        <location evidence="1">Membrane</location>
        <topology evidence="1">Single-pass membrane protein</topology>
    </subcellularLocation>
</comment>
<dbReference type="Gene3D" id="1.20.5.3310">
    <property type="match status" value="1"/>
</dbReference>
<dbReference type="STRING" id="525909.Afer_0916"/>
<dbReference type="KEGG" id="afo:Afer_0916"/>